<gene>
    <name evidence="11" type="ORF">AM1BK_14060</name>
</gene>
<dbReference type="EMBL" id="BNDS01000004">
    <property type="protein sequence ID" value="GHH97863.1"/>
    <property type="molecule type" value="Genomic_DNA"/>
</dbReference>
<keyword evidence="6" id="KW-0418">Kinase</keyword>
<dbReference type="InterPro" id="IPR036890">
    <property type="entry name" value="HATPase_C_sf"/>
</dbReference>
<evidence type="ECO:0000256" key="1">
    <source>
        <dbReference type="ARBA" id="ARBA00000085"/>
    </source>
</evidence>
<evidence type="ECO:0000259" key="10">
    <source>
        <dbReference type="PROSITE" id="PS50109"/>
    </source>
</evidence>
<keyword evidence="12" id="KW-1185">Reference proteome</keyword>
<dbReference type="Proteomes" id="UP000637074">
    <property type="component" value="Unassembled WGS sequence"/>
</dbReference>
<keyword evidence="8" id="KW-0902">Two-component regulatory system</keyword>
<dbReference type="PANTHER" id="PTHR43065">
    <property type="entry name" value="SENSOR HISTIDINE KINASE"/>
    <property type="match status" value="1"/>
</dbReference>
<keyword evidence="4" id="KW-0808">Transferase</keyword>
<feature type="transmembrane region" description="Helical" evidence="9">
    <location>
        <begin position="25"/>
        <end position="46"/>
    </location>
</feature>
<feature type="transmembrane region" description="Helical" evidence="9">
    <location>
        <begin position="194"/>
        <end position="215"/>
    </location>
</feature>
<feature type="domain" description="Histidine kinase" evidence="10">
    <location>
        <begin position="291"/>
        <end position="497"/>
    </location>
</feature>
<keyword evidence="9" id="KW-0812">Transmembrane</keyword>
<protein>
    <recommendedName>
        <fullName evidence="2">histidine kinase</fullName>
        <ecNumber evidence="2">2.7.13.3</ecNumber>
    </recommendedName>
</protein>
<dbReference type="InterPro" id="IPR003594">
    <property type="entry name" value="HATPase_dom"/>
</dbReference>
<dbReference type="Pfam" id="PF02518">
    <property type="entry name" value="HATPase_c"/>
    <property type="match status" value="1"/>
</dbReference>
<dbReference type="PROSITE" id="PS50109">
    <property type="entry name" value="HIS_KIN"/>
    <property type="match status" value="1"/>
</dbReference>
<feature type="transmembrane region" description="Helical" evidence="9">
    <location>
        <begin position="78"/>
        <end position="102"/>
    </location>
</feature>
<dbReference type="PANTHER" id="PTHR43065:SF10">
    <property type="entry name" value="PEROXIDE STRESS-ACTIVATED HISTIDINE KINASE MAK3"/>
    <property type="match status" value="1"/>
</dbReference>
<proteinExistence type="predicted"/>
<comment type="caution">
    <text evidence="11">The sequence shown here is derived from an EMBL/GenBank/DDBJ whole genome shotgun (WGS) entry which is preliminary data.</text>
</comment>
<evidence type="ECO:0000256" key="2">
    <source>
        <dbReference type="ARBA" id="ARBA00012438"/>
    </source>
</evidence>
<keyword evidence="9" id="KW-0472">Membrane</keyword>
<keyword evidence="7" id="KW-0067">ATP-binding</keyword>
<evidence type="ECO:0000256" key="9">
    <source>
        <dbReference type="SAM" id="Phobius"/>
    </source>
</evidence>
<evidence type="ECO:0000313" key="11">
    <source>
        <dbReference type="EMBL" id="GHH97863.1"/>
    </source>
</evidence>
<dbReference type="InterPro" id="IPR004358">
    <property type="entry name" value="Sig_transdc_His_kin-like_C"/>
</dbReference>
<dbReference type="SUPFAM" id="SSF55874">
    <property type="entry name" value="ATPase domain of HSP90 chaperone/DNA topoisomerase II/histidine kinase"/>
    <property type="match status" value="1"/>
</dbReference>
<accession>A0ABQ3N2W9</accession>
<name>A0ABQ3N2W9_9BACI</name>
<dbReference type="Gene3D" id="3.30.565.10">
    <property type="entry name" value="Histidine kinase-like ATPase, C-terminal domain"/>
    <property type="match status" value="1"/>
</dbReference>
<feature type="transmembrane region" description="Helical" evidence="9">
    <location>
        <begin position="243"/>
        <end position="262"/>
    </location>
</feature>
<evidence type="ECO:0000256" key="7">
    <source>
        <dbReference type="ARBA" id="ARBA00022840"/>
    </source>
</evidence>
<dbReference type="EC" id="2.7.13.3" evidence="2"/>
<organism evidence="11 12">
    <name type="scientific">Neobacillus kokaensis</name>
    <dbReference type="NCBI Taxonomy" id="2759023"/>
    <lineage>
        <taxon>Bacteria</taxon>
        <taxon>Bacillati</taxon>
        <taxon>Bacillota</taxon>
        <taxon>Bacilli</taxon>
        <taxon>Bacillales</taxon>
        <taxon>Bacillaceae</taxon>
        <taxon>Neobacillus</taxon>
    </lineage>
</organism>
<dbReference type="RefSeq" id="WP_191271147.1">
    <property type="nucleotide sequence ID" value="NZ_BNDS01000004.1"/>
</dbReference>
<evidence type="ECO:0000256" key="6">
    <source>
        <dbReference type="ARBA" id="ARBA00022777"/>
    </source>
</evidence>
<evidence type="ECO:0000256" key="3">
    <source>
        <dbReference type="ARBA" id="ARBA00022553"/>
    </source>
</evidence>
<dbReference type="SMART" id="SM00387">
    <property type="entry name" value="HATPase_c"/>
    <property type="match status" value="1"/>
</dbReference>
<dbReference type="PRINTS" id="PR00344">
    <property type="entry name" value="BCTRLSENSOR"/>
</dbReference>
<keyword evidence="3" id="KW-0597">Phosphoprotein</keyword>
<keyword evidence="9" id="KW-1133">Transmembrane helix</keyword>
<evidence type="ECO:0000256" key="8">
    <source>
        <dbReference type="ARBA" id="ARBA00023012"/>
    </source>
</evidence>
<evidence type="ECO:0000313" key="12">
    <source>
        <dbReference type="Proteomes" id="UP000637074"/>
    </source>
</evidence>
<reference evidence="11 12" key="1">
    <citation type="journal article" date="2022" name="Int. J. Syst. Evol. Microbiol.">
        <title>Neobacillus kokaensis sp. nov., isolated from soil.</title>
        <authorList>
            <person name="Yuki K."/>
            <person name="Matsubara H."/>
            <person name="Yamaguchi S."/>
        </authorList>
    </citation>
    <scope>NUCLEOTIDE SEQUENCE [LARGE SCALE GENOMIC DNA]</scope>
    <source>
        <strain evidence="11 12">LOB 377</strain>
    </source>
</reference>
<comment type="catalytic activity">
    <reaction evidence="1">
        <text>ATP + protein L-histidine = ADP + protein N-phospho-L-histidine.</text>
        <dbReference type="EC" id="2.7.13.3"/>
    </reaction>
</comment>
<keyword evidence="5" id="KW-0547">Nucleotide-binding</keyword>
<feature type="transmembrane region" description="Helical" evidence="9">
    <location>
        <begin position="160"/>
        <end position="182"/>
    </location>
</feature>
<evidence type="ECO:0000256" key="5">
    <source>
        <dbReference type="ARBA" id="ARBA00022741"/>
    </source>
</evidence>
<evidence type="ECO:0000256" key="4">
    <source>
        <dbReference type="ARBA" id="ARBA00022679"/>
    </source>
</evidence>
<dbReference type="InterPro" id="IPR005467">
    <property type="entry name" value="His_kinase_dom"/>
</dbReference>
<feature type="transmembrane region" description="Helical" evidence="9">
    <location>
        <begin position="114"/>
        <end position="130"/>
    </location>
</feature>
<sequence length="499" mass="57667">MILLCLIFMVFLIFIIYKNLSSRSIFFLCTLTIGWILAYVSFTLYLSKFNYYFNIANQFIDFGSGAWTSLVLRNFDAITIIRLFNLGIILFYVSFLCFSISFASSLRYNPKMRYAYIALGIMGIIQFLFYDPRVNLTLQDFALEAEVQQLYQQFSLAGDVFFQVINYTYILSSFILFLYYYVRYYQLRSIRDHTLYTLICLIPLTFVHLFIFSWAPSNLVRTTFSKSFINYVQPPMNSFLVEYRFFPIIALMAIAIMIYNVYKYKSNEARYSNIDIMTKKKIDTASLGIRAFTHAIKNHLLAIRSEAEYLQEKFADDEDALYSLKLITDSCEQSFQSINQANEKLRQITLNMKAAPLQNPIERVIERFHSSNVTIQLEKSPVNVVVYIDEEQIAEVLYNIMKNSVEAMAPAGGRIGVAIHRVEQWGTVTIKDNGPGIDAENMDEIFTPFFSTKPSITNWGIGLSFCHKVVTAHNGKIEVTSELGKFTQFTILLPLVKRV</sequence>